<feature type="region of interest" description="Disordered" evidence="1">
    <location>
        <begin position="1"/>
        <end position="90"/>
    </location>
</feature>
<dbReference type="EMBL" id="KV878126">
    <property type="protein sequence ID" value="OJI98559.1"/>
    <property type="molecule type" value="Genomic_DNA"/>
</dbReference>
<organism evidence="2 3">
    <name type="scientific">Aspergillus versicolor CBS 583.65</name>
    <dbReference type="NCBI Taxonomy" id="1036611"/>
    <lineage>
        <taxon>Eukaryota</taxon>
        <taxon>Fungi</taxon>
        <taxon>Dikarya</taxon>
        <taxon>Ascomycota</taxon>
        <taxon>Pezizomycotina</taxon>
        <taxon>Eurotiomycetes</taxon>
        <taxon>Eurotiomycetidae</taxon>
        <taxon>Eurotiales</taxon>
        <taxon>Aspergillaceae</taxon>
        <taxon>Aspergillus</taxon>
        <taxon>Aspergillus subgen. Nidulantes</taxon>
    </lineage>
</organism>
<dbReference type="Proteomes" id="UP000184073">
    <property type="component" value="Unassembled WGS sequence"/>
</dbReference>
<dbReference type="AlphaFoldDB" id="A0A1L9PAK1"/>
<evidence type="ECO:0000313" key="3">
    <source>
        <dbReference type="Proteomes" id="UP000184073"/>
    </source>
</evidence>
<sequence length="226" mass="24964">MSQHITNAAGIPDFHSLSQPQRSQGIKEAHNSWSGISAVPKRRGDGNGAGPASSRCKAMMGGLGFRSNRGISDRSLTSNGSKRGNEGRKMGRNRCVHWALALGPKPNFRKLISISWSGKDRSPSPLLFFFCFLTSFEDRPRDAGCMPAAAHSKLDSQDFQSPRGKSPLLQEMIHVLPLSEILDSRSLSFLLKTRRKKADRREIILLLVKYGSRLTWGTSDPDTESQ</sequence>
<dbReference type="RefSeq" id="XP_040664322.1">
    <property type="nucleotide sequence ID" value="XM_040813710.1"/>
</dbReference>
<name>A0A1L9PAK1_ASPVE</name>
<protein>
    <submittedName>
        <fullName evidence="2">Uncharacterized protein</fullName>
    </submittedName>
</protein>
<dbReference type="GeneID" id="63729221"/>
<reference evidence="3" key="1">
    <citation type="journal article" date="2017" name="Genome Biol.">
        <title>Comparative genomics reveals high biological diversity and specific adaptations in the industrially and medically important fungal genus Aspergillus.</title>
        <authorList>
            <person name="de Vries R.P."/>
            <person name="Riley R."/>
            <person name="Wiebenga A."/>
            <person name="Aguilar-Osorio G."/>
            <person name="Amillis S."/>
            <person name="Uchima C.A."/>
            <person name="Anderluh G."/>
            <person name="Asadollahi M."/>
            <person name="Askin M."/>
            <person name="Barry K."/>
            <person name="Battaglia E."/>
            <person name="Bayram O."/>
            <person name="Benocci T."/>
            <person name="Braus-Stromeyer S.A."/>
            <person name="Caldana C."/>
            <person name="Canovas D."/>
            <person name="Cerqueira G.C."/>
            <person name="Chen F."/>
            <person name="Chen W."/>
            <person name="Choi C."/>
            <person name="Clum A."/>
            <person name="Dos Santos R.A."/>
            <person name="Damasio A.R."/>
            <person name="Diallinas G."/>
            <person name="Emri T."/>
            <person name="Fekete E."/>
            <person name="Flipphi M."/>
            <person name="Freyberg S."/>
            <person name="Gallo A."/>
            <person name="Gournas C."/>
            <person name="Habgood R."/>
            <person name="Hainaut M."/>
            <person name="Harispe M.L."/>
            <person name="Henrissat B."/>
            <person name="Hilden K.S."/>
            <person name="Hope R."/>
            <person name="Hossain A."/>
            <person name="Karabika E."/>
            <person name="Karaffa L."/>
            <person name="Karanyi Z."/>
            <person name="Krasevec N."/>
            <person name="Kuo A."/>
            <person name="Kusch H."/>
            <person name="LaButti K."/>
            <person name="Lagendijk E.L."/>
            <person name="Lapidus A."/>
            <person name="Levasseur A."/>
            <person name="Lindquist E."/>
            <person name="Lipzen A."/>
            <person name="Logrieco A.F."/>
            <person name="MacCabe A."/>
            <person name="Maekelae M.R."/>
            <person name="Malavazi I."/>
            <person name="Melin P."/>
            <person name="Meyer V."/>
            <person name="Mielnichuk N."/>
            <person name="Miskei M."/>
            <person name="Molnar A.P."/>
            <person name="Mule G."/>
            <person name="Ngan C.Y."/>
            <person name="Orejas M."/>
            <person name="Orosz E."/>
            <person name="Ouedraogo J.P."/>
            <person name="Overkamp K.M."/>
            <person name="Park H.-S."/>
            <person name="Perrone G."/>
            <person name="Piumi F."/>
            <person name="Punt P.J."/>
            <person name="Ram A.F."/>
            <person name="Ramon A."/>
            <person name="Rauscher S."/>
            <person name="Record E."/>
            <person name="Riano-Pachon D.M."/>
            <person name="Robert V."/>
            <person name="Roehrig J."/>
            <person name="Ruller R."/>
            <person name="Salamov A."/>
            <person name="Salih N.S."/>
            <person name="Samson R.A."/>
            <person name="Sandor E."/>
            <person name="Sanguinetti M."/>
            <person name="Schuetze T."/>
            <person name="Sepcic K."/>
            <person name="Shelest E."/>
            <person name="Sherlock G."/>
            <person name="Sophianopoulou V."/>
            <person name="Squina F.M."/>
            <person name="Sun H."/>
            <person name="Susca A."/>
            <person name="Todd R.B."/>
            <person name="Tsang A."/>
            <person name="Unkles S.E."/>
            <person name="van de Wiele N."/>
            <person name="van Rossen-Uffink D."/>
            <person name="Oliveira J.V."/>
            <person name="Vesth T.C."/>
            <person name="Visser J."/>
            <person name="Yu J.-H."/>
            <person name="Zhou M."/>
            <person name="Andersen M.R."/>
            <person name="Archer D.B."/>
            <person name="Baker S.E."/>
            <person name="Benoit I."/>
            <person name="Brakhage A.A."/>
            <person name="Braus G.H."/>
            <person name="Fischer R."/>
            <person name="Frisvad J.C."/>
            <person name="Goldman G.H."/>
            <person name="Houbraken J."/>
            <person name="Oakley B."/>
            <person name="Pocsi I."/>
            <person name="Scazzocchio C."/>
            <person name="Seiboth B."/>
            <person name="vanKuyk P.A."/>
            <person name="Wortman J."/>
            <person name="Dyer P.S."/>
            <person name="Grigoriev I.V."/>
        </authorList>
    </citation>
    <scope>NUCLEOTIDE SEQUENCE [LARGE SCALE GENOMIC DNA]</scope>
    <source>
        <strain evidence="3">CBS 583.65</strain>
    </source>
</reference>
<evidence type="ECO:0000256" key="1">
    <source>
        <dbReference type="SAM" id="MobiDB-lite"/>
    </source>
</evidence>
<keyword evidence="3" id="KW-1185">Reference proteome</keyword>
<evidence type="ECO:0000313" key="2">
    <source>
        <dbReference type="EMBL" id="OJI98559.1"/>
    </source>
</evidence>
<accession>A0A1L9PAK1</accession>
<gene>
    <name evidence="2" type="ORF">ASPVEDRAFT_471221</name>
</gene>
<proteinExistence type="predicted"/>
<dbReference type="VEuPathDB" id="FungiDB:ASPVEDRAFT_471221"/>